<dbReference type="EMBL" id="JACOPO010000006">
    <property type="protein sequence ID" value="MBC5723074.1"/>
    <property type="molecule type" value="Genomic_DNA"/>
</dbReference>
<dbReference type="Gene3D" id="3.40.1360.10">
    <property type="match status" value="1"/>
</dbReference>
<dbReference type="PANTHER" id="PTHR12873">
    <property type="entry name" value="T7-LIKE MITOCHONDRIAL DNA HELICASE"/>
    <property type="match status" value="1"/>
</dbReference>
<dbReference type="InterPro" id="IPR007694">
    <property type="entry name" value="DNA_helicase_DnaB-like_C"/>
</dbReference>
<protein>
    <submittedName>
        <fullName evidence="2">AAA family ATPase</fullName>
    </submittedName>
</protein>
<feature type="domain" description="SF4 helicase" evidence="1">
    <location>
        <begin position="305"/>
        <end position="585"/>
    </location>
</feature>
<dbReference type="SUPFAM" id="SSF56731">
    <property type="entry name" value="DNA primase core"/>
    <property type="match status" value="1"/>
</dbReference>
<dbReference type="AlphaFoldDB" id="A0A8J6J2A5"/>
<dbReference type="GO" id="GO:0003697">
    <property type="term" value="F:single-stranded DNA binding"/>
    <property type="evidence" value="ECO:0007669"/>
    <property type="project" value="InterPro"/>
</dbReference>
<dbReference type="SUPFAM" id="SSF52540">
    <property type="entry name" value="P-loop containing nucleoside triphosphate hydrolases"/>
    <property type="match status" value="1"/>
</dbReference>
<dbReference type="CDD" id="cd01029">
    <property type="entry name" value="TOPRIM_primases"/>
    <property type="match status" value="1"/>
</dbReference>
<dbReference type="Pfam" id="PF13481">
    <property type="entry name" value="AAA_25"/>
    <property type="match status" value="1"/>
</dbReference>
<evidence type="ECO:0000313" key="2">
    <source>
        <dbReference type="EMBL" id="MBC5723074.1"/>
    </source>
</evidence>
<accession>A0A8J6J2A5</accession>
<dbReference type="GO" id="GO:0006260">
    <property type="term" value="P:DNA replication"/>
    <property type="evidence" value="ECO:0007669"/>
    <property type="project" value="InterPro"/>
</dbReference>
<proteinExistence type="predicted"/>
<comment type="caution">
    <text evidence="2">The sequence shown here is derived from an EMBL/GenBank/DDBJ whole genome shotgun (WGS) entry which is preliminary data.</text>
</comment>
<dbReference type="InterPro" id="IPR003593">
    <property type="entry name" value="AAA+_ATPase"/>
</dbReference>
<dbReference type="PANTHER" id="PTHR12873:SF0">
    <property type="entry name" value="TWINKLE MTDNA HELICASE"/>
    <property type="match status" value="1"/>
</dbReference>
<evidence type="ECO:0000313" key="3">
    <source>
        <dbReference type="Proteomes" id="UP000628736"/>
    </source>
</evidence>
<dbReference type="InterPro" id="IPR034154">
    <property type="entry name" value="TOPRIM_DnaG/twinkle"/>
</dbReference>
<dbReference type="GO" id="GO:0005524">
    <property type="term" value="F:ATP binding"/>
    <property type="evidence" value="ECO:0007669"/>
    <property type="project" value="InterPro"/>
</dbReference>
<dbReference type="InterPro" id="IPR027417">
    <property type="entry name" value="P-loop_NTPase"/>
</dbReference>
<sequence>MSYEFKTEDAYGLARAIGADIHEKGDELFFKYCPQCRGGGNRDKNTFSVNLKSGLFKCFRASCDYHGHFVELARDFDYDLGFGEKRVYRKLPQKPVVVRNGAIEYMAKRGISSEICRKYELTTRTDNKDILVFPFYDETGTLQFVKYRNMKFRKGIDKNKEWSEAETMPILFGIKQCKDFDRLIITEGQIDSLSVAECGFNNAVSVPTGATGFTWLANCWDWITKFHDVVVFGDNEHGKITLADTLRARLPQTVKVVRKKDYLGEKDANDILLKYGKQAIRAAIENAEIPQLENVKDLALVQSVDINALPKIKTNIPDIDRLIGGLVMGQVILLTGKRGHGKSTFMSQLVCEALDQRENVFIYSGELADYHFKRWIDFQLAGTDYIKAIQNIYGDYEYTIGDGVIRQISDWYKGRAYIYDNNWLPEDGAEFESLPETIEKVIKQYGVRLVCIDNLMTAMETVQENDQLYLAQSNFVGQLKKIAVKYDVVVILVAHPRKSKLEFDNDDVAGSADITNKADVVMSYERIENDDTCDSKLSITKNRLFGKYATKDKAIKLCYSERTKRIFPYGLYPRHYGWEDYFQPVEEELPL</sequence>
<dbReference type="GO" id="GO:0043139">
    <property type="term" value="F:5'-3' DNA helicase activity"/>
    <property type="evidence" value="ECO:0007669"/>
    <property type="project" value="InterPro"/>
</dbReference>
<reference evidence="2" key="1">
    <citation type="submission" date="2020-08" db="EMBL/GenBank/DDBJ databases">
        <title>Genome public.</title>
        <authorList>
            <person name="Liu C."/>
            <person name="Sun Q."/>
        </authorList>
    </citation>
    <scope>NUCLEOTIDE SEQUENCE</scope>
    <source>
        <strain evidence="2">NSJ-23</strain>
    </source>
</reference>
<name>A0A8J6J2A5_9FIRM</name>
<gene>
    <name evidence="2" type="ORF">H8S11_09635</name>
</gene>
<evidence type="ECO:0000259" key="1">
    <source>
        <dbReference type="PROSITE" id="PS51199"/>
    </source>
</evidence>
<dbReference type="InterPro" id="IPR027032">
    <property type="entry name" value="Twinkle-like"/>
</dbReference>
<dbReference type="Proteomes" id="UP000628736">
    <property type="component" value="Unassembled WGS sequence"/>
</dbReference>
<dbReference type="PROSITE" id="PS51199">
    <property type="entry name" value="SF4_HELICASE"/>
    <property type="match status" value="1"/>
</dbReference>
<organism evidence="2 3">
    <name type="scientific">Flintibacter hominis</name>
    <dbReference type="NCBI Taxonomy" id="2763048"/>
    <lineage>
        <taxon>Bacteria</taxon>
        <taxon>Bacillati</taxon>
        <taxon>Bacillota</taxon>
        <taxon>Clostridia</taxon>
        <taxon>Eubacteriales</taxon>
        <taxon>Flintibacter</taxon>
    </lineage>
</organism>
<dbReference type="SMART" id="SM00382">
    <property type="entry name" value="AAA"/>
    <property type="match status" value="1"/>
</dbReference>
<dbReference type="Gene3D" id="3.40.50.300">
    <property type="entry name" value="P-loop containing nucleotide triphosphate hydrolases"/>
    <property type="match status" value="1"/>
</dbReference>
<dbReference type="Gene3D" id="2.20.25.180">
    <property type="match status" value="1"/>
</dbReference>
<keyword evidence="3" id="KW-1185">Reference proteome</keyword>
<dbReference type="RefSeq" id="WP_186852967.1">
    <property type="nucleotide sequence ID" value="NZ_JACOPO010000006.1"/>
</dbReference>